<dbReference type="PIRSF" id="PIRSF036492">
    <property type="entry name" value="ALDH"/>
    <property type="match status" value="1"/>
</dbReference>
<dbReference type="InterPro" id="IPR016160">
    <property type="entry name" value="Ald_DH_CS_CYS"/>
</dbReference>
<sequence length="476" mass="53354">MGCTTTIQKDGTMMHTNEINRLDISEAVARQREYYQSGRTYAATERRTHLKALLDVIKRYEPKIIEALRHDLNKGEFEAYTTEIGILYEEIRFSMKRIDRWMRPKRVRTSRIHLGAKSWIVPEPYGTVLIVAPWNYPFQLAISPLIGAIAAGNTAILKPSELTPHVSALLAQLIRETFAPEHVRVIEGGVETNTELLRQKFDHIFFTGSVAVGRIVMEAAAKQLIPVTLELGGKSPCIVHHDANIELAAKRIAFGKFTNAGQTCVAPDYLFVHTSIKDELLAALRRTIEEFYGCEPLRHPDYGRIVSRRHFDRLAGFLCDGTIVTGGQIDAEKLQIAPTILEDIHVESPVMQEEIFGPVLPLLTYDMIEEVITAVNARPKPLALYLFTQDSNVEDQVVKCISYGGGCINDTLMHVASPYLPFGGVGESGVGSYHGKSSFDTFTHYKSILKQTTLFDFSFRYPSSKIGLSLIRKLLK</sequence>
<dbReference type="InterPro" id="IPR029510">
    <property type="entry name" value="Ald_DH_CS_GLU"/>
</dbReference>
<dbReference type="GO" id="GO:0005737">
    <property type="term" value="C:cytoplasm"/>
    <property type="evidence" value="ECO:0007669"/>
    <property type="project" value="TreeGrafter"/>
</dbReference>
<protein>
    <recommendedName>
        <fullName evidence="4">Aldehyde dehydrogenase</fullName>
    </recommendedName>
</protein>
<evidence type="ECO:0000256" key="5">
    <source>
        <dbReference type="RuleBase" id="RU003345"/>
    </source>
</evidence>
<dbReference type="SUPFAM" id="SSF53720">
    <property type="entry name" value="ALDH-like"/>
    <property type="match status" value="1"/>
</dbReference>
<dbReference type="EMBL" id="AP017312">
    <property type="protein sequence ID" value="BAU27873.1"/>
    <property type="molecule type" value="Genomic_DNA"/>
</dbReference>
<keyword evidence="7" id="KW-1185">Reference proteome</keyword>
<dbReference type="GO" id="GO:0004029">
    <property type="term" value="F:aldehyde dehydrogenase (NAD+) activity"/>
    <property type="evidence" value="ECO:0007669"/>
    <property type="project" value="TreeGrafter"/>
</dbReference>
<gene>
    <name evidence="6" type="primary">alkH</name>
    <name evidence="6" type="ORF">CB4_02047</name>
</gene>
<evidence type="ECO:0000313" key="6">
    <source>
        <dbReference type="EMBL" id="BAU27873.1"/>
    </source>
</evidence>
<dbReference type="InterPro" id="IPR016163">
    <property type="entry name" value="Ald_DH_C"/>
</dbReference>
<evidence type="ECO:0000256" key="4">
    <source>
        <dbReference type="PIRNR" id="PIRNR036492"/>
    </source>
</evidence>
<dbReference type="Proteomes" id="UP000217696">
    <property type="component" value="Chromosome"/>
</dbReference>
<dbReference type="PROSITE" id="PS00687">
    <property type="entry name" value="ALDEHYDE_DEHYDR_GLU"/>
    <property type="match status" value="1"/>
</dbReference>
<reference evidence="6 7" key="1">
    <citation type="submission" date="2015-12" db="EMBL/GenBank/DDBJ databases">
        <title>Genome sequence of Aneurinibacillus soli.</title>
        <authorList>
            <person name="Lee J.S."/>
            <person name="Lee K.C."/>
            <person name="Kim K.K."/>
            <person name="Lee B.W."/>
        </authorList>
    </citation>
    <scope>NUCLEOTIDE SEQUENCE [LARGE SCALE GENOMIC DNA]</scope>
    <source>
        <strain evidence="6 7">CB4</strain>
    </source>
</reference>
<dbReference type="Gene3D" id="3.40.309.10">
    <property type="entry name" value="Aldehyde Dehydrogenase, Chain A, domain 2"/>
    <property type="match status" value="1"/>
</dbReference>
<dbReference type="PROSITE" id="PS00070">
    <property type="entry name" value="ALDEHYDE_DEHYDR_CYS"/>
    <property type="match status" value="1"/>
</dbReference>
<dbReference type="PANTHER" id="PTHR43570:SF16">
    <property type="entry name" value="ALDEHYDE DEHYDROGENASE TYPE III, ISOFORM Q"/>
    <property type="match status" value="1"/>
</dbReference>
<keyword evidence="2 4" id="KW-0560">Oxidoreductase</keyword>
<dbReference type="KEGG" id="asoc:CB4_02047"/>
<dbReference type="InterPro" id="IPR012394">
    <property type="entry name" value="Aldehyde_DH_NAD(P)"/>
</dbReference>
<dbReference type="InterPro" id="IPR015590">
    <property type="entry name" value="Aldehyde_DH_dom"/>
</dbReference>
<dbReference type="GO" id="GO:0006081">
    <property type="term" value="P:aldehyde metabolic process"/>
    <property type="evidence" value="ECO:0007669"/>
    <property type="project" value="InterPro"/>
</dbReference>
<keyword evidence="3" id="KW-0520">NAD</keyword>
<comment type="similarity">
    <text evidence="1 4 5">Belongs to the aldehyde dehydrogenase family.</text>
</comment>
<dbReference type="Gene3D" id="3.40.605.10">
    <property type="entry name" value="Aldehyde Dehydrogenase, Chain A, domain 1"/>
    <property type="match status" value="1"/>
</dbReference>
<evidence type="ECO:0000256" key="3">
    <source>
        <dbReference type="ARBA" id="ARBA00023027"/>
    </source>
</evidence>
<dbReference type="FunFam" id="3.40.309.10:FF:000003">
    <property type="entry name" value="Aldehyde dehydrogenase"/>
    <property type="match status" value="1"/>
</dbReference>
<dbReference type="CDD" id="cd07136">
    <property type="entry name" value="ALDH_YwdH-P39616"/>
    <property type="match status" value="1"/>
</dbReference>
<dbReference type="InterPro" id="IPR016162">
    <property type="entry name" value="Ald_DH_N"/>
</dbReference>
<dbReference type="FunFam" id="3.40.605.10:FF:000004">
    <property type="entry name" value="Aldehyde dehydrogenase"/>
    <property type="match status" value="1"/>
</dbReference>
<organism evidence="6 7">
    <name type="scientific">Aneurinibacillus soli</name>
    <dbReference type="NCBI Taxonomy" id="1500254"/>
    <lineage>
        <taxon>Bacteria</taxon>
        <taxon>Bacillati</taxon>
        <taxon>Bacillota</taxon>
        <taxon>Bacilli</taxon>
        <taxon>Bacillales</taxon>
        <taxon>Paenibacillaceae</taxon>
        <taxon>Aneurinibacillus group</taxon>
        <taxon>Aneurinibacillus</taxon>
    </lineage>
</organism>
<dbReference type="Pfam" id="PF00171">
    <property type="entry name" value="Aldedh"/>
    <property type="match status" value="1"/>
</dbReference>
<dbReference type="AlphaFoldDB" id="A0A0U5AVV5"/>
<accession>A0A0U5AVV5</accession>
<evidence type="ECO:0000256" key="1">
    <source>
        <dbReference type="ARBA" id="ARBA00009986"/>
    </source>
</evidence>
<name>A0A0U5AVV5_9BACL</name>
<dbReference type="PANTHER" id="PTHR43570">
    <property type="entry name" value="ALDEHYDE DEHYDROGENASE"/>
    <property type="match status" value="1"/>
</dbReference>
<dbReference type="InterPro" id="IPR016161">
    <property type="entry name" value="Ald_DH/histidinol_DH"/>
</dbReference>
<proteinExistence type="inferred from homology"/>
<evidence type="ECO:0000256" key="2">
    <source>
        <dbReference type="ARBA" id="ARBA00023002"/>
    </source>
</evidence>
<evidence type="ECO:0000313" key="7">
    <source>
        <dbReference type="Proteomes" id="UP000217696"/>
    </source>
</evidence>